<organism evidence="9 10">
    <name type="scientific">Sinocyclocheilus rhinocerous</name>
    <dbReference type="NCBI Taxonomy" id="307959"/>
    <lineage>
        <taxon>Eukaryota</taxon>
        <taxon>Metazoa</taxon>
        <taxon>Chordata</taxon>
        <taxon>Craniata</taxon>
        <taxon>Vertebrata</taxon>
        <taxon>Euteleostomi</taxon>
        <taxon>Actinopterygii</taxon>
        <taxon>Neopterygii</taxon>
        <taxon>Teleostei</taxon>
        <taxon>Ostariophysi</taxon>
        <taxon>Cypriniformes</taxon>
        <taxon>Cyprinidae</taxon>
        <taxon>Cyprininae</taxon>
        <taxon>Sinocyclocheilus</taxon>
    </lineage>
</organism>
<evidence type="ECO:0000256" key="5">
    <source>
        <dbReference type="ARBA" id="ARBA00040994"/>
    </source>
</evidence>
<dbReference type="PROSITE" id="PS50294">
    <property type="entry name" value="WD_REPEATS_REGION"/>
    <property type="match status" value="1"/>
</dbReference>
<name>A0A673KTC2_9TELE</name>
<feature type="compositionally biased region" description="Polar residues" evidence="7">
    <location>
        <begin position="1"/>
        <end position="12"/>
    </location>
</feature>
<evidence type="ECO:0000256" key="7">
    <source>
        <dbReference type="SAM" id="MobiDB-lite"/>
    </source>
</evidence>
<dbReference type="PANTHER" id="PTHR13720">
    <property type="entry name" value="WD-40 REPEAT PROTEIN"/>
    <property type="match status" value="1"/>
</dbReference>
<evidence type="ECO:0000313" key="10">
    <source>
        <dbReference type="Proteomes" id="UP000472270"/>
    </source>
</evidence>
<proteinExistence type="predicted"/>
<dbReference type="InterPro" id="IPR011047">
    <property type="entry name" value="Quinoprotein_ADH-like_sf"/>
</dbReference>
<feature type="region of interest" description="Disordered" evidence="7">
    <location>
        <begin position="1"/>
        <end position="44"/>
    </location>
</feature>
<dbReference type="InterPro" id="IPR001680">
    <property type="entry name" value="WD40_rpt"/>
</dbReference>
<evidence type="ECO:0000313" key="9">
    <source>
        <dbReference type="Ensembl" id="ENSSRHP00000066322.1"/>
    </source>
</evidence>
<dbReference type="PANTHER" id="PTHR13720:SF13">
    <property type="entry name" value="CILIA- AND FLAGELLA-ASSOCIATED PROTEIN 251"/>
    <property type="match status" value="1"/>
</dbReference>
<evidence type="ECO:0000259" key="8">
    <source>
        <dbReference type="Pfam" id="PF12894"/>
    </source>
</evidence>
<evidence type="ECO:0000256" key="6">
    <source>
        <dbReference type="PROSITE-ProRule" id="PRU00221"/>
    </source>
</evidence>
<sequence>MSTTNGTSTAFDSTDAETEDAGEQINTEDNQIEKEVHDEDEEGRSELYSLQEDIADSQVYTATSLSVISKETRTKTHPLVLDWAYGMNQTLPVLSLQDEDRLVILYICAHVAVMYDHTSNAQHILQGHCSPITCLCTSEDRRWLVTADMGQESLVIIWDAYTGIPVRTLFDCHPEGGVSAMALSKDSKYLVTVGAGTFNMVLGSLSQSIFHYDGVLAFTATSAGNIVLWDKQTQSVSRHPVVRKAVKLVPLQKEAITVLTLIDSFIVTGDVNGHIKFYDGNLKLINVYNEFSLDPIRSISFSKEKPSISDLGYPKDCTLDAKPFVIRNCVLSTTHATAVHVNAQRNVPQTLLKEHVEPLEAIACHPKQPLVAMGSHSGTIKVWDYEHKKAVCSRVFQPHKQIQCITYDPQGFYLAVGFASGTLQIVDACTLQSDGKEGLHYSQDSITHLTFSQDSRYLAAADTGKAVTLLRRCKDGTQEVWKYQGRHHSHYKPIQDLLFGVDLDSSQPRLLSLGMDRWLVEYDLQNSGEDGLLILSSERIEQSAVPTCMVWYPPLTPEHFLLTASNLYKMKLFNATSKMCRKTVFGPSYGSPVKKMAILPASKDGDPNSRYMVYITHDKVGIQILPLDGNPHKSFAMICHSTGVSTLACSYDGRYAFTAGGQDCTVFSWELNLSSLEASAALGGKDMLPFYNLLEGGRDGQLFREMEEYFYYCQLQNQDLDTMDTRLVSTRIPLADVPFLMRALGFYPTEQELEDMQNEVKFSRYAETRNYVTDIDLEEFIKLYVNHRPASGIARQELCNAFQVLGKPDERGRYTIDRDELLELLQARGEHMTDDDLAECFTTLVGISGEGSSCTGMQNSCEPPY</sequence>
<dbReference type="PROSITE" id="PS50082">
    <property type="entry name" value="WD_REPEATS_2"/>
    <property type="match status" value="1"/>
</dbReference>
<evidence type="ECO:0000256" key="4">
    <source>
        <dbReference type="ARBA" id="ARBA00023273"/>
    </source>
</evidence>
<accession>A0A673KTC2</accession>
<evidence type="ECO:0000256" key="1">
    <source>
        <dbReference type="ARBA" id="ARBA00004138"/>
    </source>
</evidence>
<dbReference type="Proteomes" id="UP000472270">
    <property type="component" value="Unassembled WGS sequence"/>
</dbReference>
<dbReference type="Gene3D" id="1.10.238.10">
    <property type="entry name" value="EF-hand"/>
    <property type="match status" value="1"/>
</dbReference>
<dbReference type="InterPro" id="IPR011992">
    <property type="entry name" value="EF-hand-dom_pair"/>
</dbReference>
<keyword evidence="3" id="KW-0677">Repeat</keyword>
<feature type="domain" description="Anaphase-promoting complex subunit 4-like WD40" evidence="8">
    <location>
        <begin position="366"/>
        <end position="452"/>
    </location>
</feature>
<keyword evidence="10" id="KW-1185">Reference proteome</keyword>
<dbReference type="SUPFAM" id="SSF47473">
    <property type="entry name" value="EF-hand"/>
    <property type="match status" value="1"/>
</dbReference>
<dbReference type="InterPro" id="IPR050630">
    <property type="entry name" value="WD_repeat_EMAP"/>
</dbReference>
<keyword evidence="4" id="KW-0966">Cell projection</keyword>
<dbReference type="SUPFAM" id="SSF101908">
    <property type="entry name" value="Putative isomerase YbhE"/>
    <property type="match status" value="1"/>
</dbReference>
<dbReference type="Gene3D" id="2.130.10.10">
    <property type="entry name" value="YVTN repeat-like/Quinoprotein amine dehydrogenase"/>
    <property type="match status" value="2"/>
</dbReference>
<protein>
    <recommendedName>
        <fullName evidence="5">Cilia- and flagella-associated protein 251</fullName>
    </recommendedName>
</protein>
<feature type="repeat" description="WD" evidence="6">
    <location>
        <begin position="352"/>
        <end position="393"/>
    </location>
</feature>
<evidence type="ECO:0000256" key="2">
    <source>
        <dbReference type="ARBA" id="ARBA00022574"/>
    </source>
</evidence>
<dbReference type="GO" id="GO:0036126">
    <property type="term" value="C:sperm flagellum"/>
    <property type="evidence" value="ECO:0007669"/>
    <property type="project" value="TreeGrafter"/>
</dbReference>
<evidence type="ECO:0000256" key="3">
    <source>
        <dbReference type="ARBA" id="ARBA00022737"/>
    </source>
</evidence>
<reference evidence="9" key="2">
    <citation type="submission" date="2025-09" db="UniProtKB">
        <authorList>
            <consortium name="Ensembl"/>
        </authorList>
    </citation>
    <scope>IDENTIFICATION</scope>
</reference>
<gene>
    <name evidence="9" type="primary">cfap251</name>
</gene>
<dbReference type="Ensembl" id="ENSSRHT00000068142.1">
    <property type="protein sequence ID" value="ENSSRHP00000066322.1"/>
    <property type="gene ID" value="ENSSRHG00000033010.1"/>
</dbReference>
<dbReference type="Pfam" id="PF12894">
    <property type="entry name" value="ANAPC4_WD40"/>
    <property type="match status" value="1"/>
</dbReference>
<dbReference type="InterPro" id="IPR024977">
    <property type="entry name" value="Apc4-like_WD40_dom"/>
</dbReference>
<keyword evidence="2 6" id="KW-0853">WD repeat</keyword>
<dbReference type="SUPFAM" id="SSF50998">
    <property type="entry name" value="Quinoprotein alcohol dehydrogenase-like"/>
    <property type="match status" value="1"/>
</dbReference>
<dbReference type="Pfam" id="PF00400">
    <property type="entry name" value="WD40"/>
    <property type="match status" value="3"/>
</dbReference>
<dbReference type="SMART" id="SM00320">
    <property type="entry name" value="WD40"/>
    <property type="match status" value="7"/>
</dbReference>
<dbReference type="AlphaFoldDB" id="A0A673KTC2"/>
<reference evidence="9" key="1">
    <citation type="submission" date="2025-08" db="UniProtKB">
        <authorList>
            <consortium name="Ensembl"/>
        </authorList>
    </citation>
    <scope>IDENTIFICATION</scope>
</reference>
<dbReference type="InterPro" id="IPR015943">
    <property type="entry name" value="WD40/YVTN_repeat-like_dom_sf"/>
</dbReference>
<comment type="subcellular location">
    <subcellularLocation>
        <location evidence="1">Cell projection</location>
        <location evidence="1">Cilium</location>
    </subcellularLocation>
</comment>